<evidence type="ECO:0000313" key="1">
    <source>
        <dbReference type="EMBL" id="MVA75114.1"/>
    </source>
</evidence>
<dbReference type="RefSeq" id="WP_156608049.1">
    <property type="nucleotide sequence ID" value="NZ_WPCU01000004.1"/>
</dbReference>
<keyword evidence="2" id="KW-1185">Reference proteome</keyword>
<reference evidence="1 2" key="1">
    <citation type="submission" date="2019-12" db="EMBL/GenBank/DDBJ databases">
        <title>Auraticoccus cholistani sp. nov., an actinomycete isolated from soil of Cholistan desert.</title>
        <authorList>
            <person name="Cheema M.T."/>
        </authorList>
    </citation>
    <scope>NUCLEOTIDE SEQUENCE [LARGE SCALE GENOMIC DNA]</scope>
    <source>
        <strain evidence="1 2">F435</strain>
    </source>
</reference>
<accession>A0A6A9UU50</accession>
<dbReference type="GO" id="GO:0030246">
    <property type="term" value="F:carbohydrate binding"/>
    <property type="evidence" value="ECO:0007669"/>
    <property type="project" value="InterPro"/>
</dbReference>
<proteinExistence type="predicted"/>
<name>A0A6A9UU50_9ACTN</name>
<comment type="caution">
    <text evidence="1">The sequence shown here is derived from an EMBL/GenBank/DDBJ whole genome shotgun (WGS) entry which is preliminary data.</text>
</comment>
<dbReference type="AlphaFoldDB" id="A0A6A9UU50"/>
<dbReference type="Gene3D" id="2.70.98.10">
    <property type="match status" value="1"/>
</dbReference>
<protein>
    <recommendedName>
        <fullName evidence="3">Galactose mutarotase</fullName>
    </recommendedName>
</protein>
<evidence type="ECO:0000313" key="2">
    <source>
        <dbReference type="Proteomes" id="UP000435304"/>
    </source>
</evidence>
<dbReference type="Proteomes" id="UP000435304">
    <property type="component" value="Unassembled WGS sequence"/>
</dbReference>
<evidence type="ECO:0008006" key="3">
    <source>
        <dbReference type="Google" id="ProtNLM"/>
    </source>
</evidence>
<organism evidence="1 2">
    <name type="scientific">Auraticoccus cholistanensis</name>
    <dbReference type="NCBI Taxonomy" id="2656650"/>
    <lineage>
        <taxon>Bacteria</taxon>
        <taxon>Bacillati</taxon>
        <taxon>Actinomycetota</taxon>
        <taxon>Actinomycetes</taxon>
        <taxon>Propionibacteriales</taxon>
        <taxon>Propionibacteriaceae</taxon>
        <taxon>Auraticoccus</taxon>
    </lineage>
</organism>
<dbReference type="EMBL" id="WPCU01000004">
    <property type="protein sequence ID" value="MVA75114.1"/>
    <property type="molecule type" value="Genomic_DNA"/>
</dbReference>
<gene>
    <name evidence="1" type="ORF">GC722_03585</name>
</gene>
<dbReference type="InterPro" id="IPR014718">
    <property type="entry name" value="GH-type_carb-bd"/>
</dbReference>
<sequence length="274" mass="29593">MGEQREPLTVEVDLEHGGRWTSLGTPRREWLWQRPSVRAEREAVQPGDAFVDAGGVEECFPTVAGRLDHGDVWARRWSGTAEDAHVQASGWELRRRMDVTDGVLTVRCTVTGEPGRGLLHAVHGLYALSASARVEVAPGAPLRVQDVAAGSDWVAGRWPGAEPLERCGPVDGSARLAVVATDTVRLVDGEDVLELRWRLERGSGPVSLLLWRNLGGWPAGAPYRSIGVEPLLGAATDVDTARADQLARTDDTGRLDWVVQARALTRHGGARSAA</sequence>